<reference evidence="2 3" key="1">
    <citation type="journal article" date="2021" name="Int. J. Syst. Evol. Microbiol.">
        <title>Amazonocrinis nigriterrae gen. nov., sp. nov., Atlanticothrix silvestris gen. nov., sp. nov. and Dendronalium phyllosphericum gen. nov., sp. nov., nostocacean cyanobacteria from Brazilian environments.</title>
        <authorList>
            <person name="Alvarenga D.O."/>
            <person name="Andreote A.P.D."/>
            <person name="Branco L.H.Z."/>
            <person name="Delbaje E."/>
            <person name="Cruz R.B."/>
            <person name="Varani A.M."/>
            <person name="Fiore M.F."/>
        </authorList>
    </citation>
    <scope>NUCLEOTIDE SEQUENCE [LARGE SCALE GENOMIC DNA]</scope>
    <source>
        <strain evidence="2 3">CENA67</strain>
    </source>
</reference>
<evidence type="ECO:0000313" key="2">
    <source>
        <dbReference type="EMBL" id="MBH8561343.1"/>
    </source>
</evidence>
<evidence type="ECO:0000313" key="3">
    <source>
        <dbReference type="Proteomes" id="UP000632766"/>
    </source>
</evidence>
<protein>
    <submittedName>
        <fullName evidence="2">Uncharacterized protein</fullName>
    </submittedName>
</protein>
<accession>A0A8J7HKM8</accession>
<name>A0A8J7HKM8_9NOST</name>
<gene>
    <name evidence="2" type="ORF">I8748_03980</name>
</gene>
<proteinExistence type="predicted"/>
<organism evidence="2 3">
    <name type="scientific">Amazonocrinis nigriterrae CENA67</name>
    <dbReference type="NCBI Taxonomy" id="2794033"/>
    <lineage>
        <taxon>Bacteria</taxon>
        <taxon>Bacillati</taxon>
        <taxon>Cyanobacteriota</taxon>
        <taxon>Cyanophyceae</taxon>
        <taxon>Nostocales</taxon>
        <taxon>Nostocaceae</taxon>
        <taxon>Amazonocrinis</taxon>
        <taxon>Amazonocrinis nigriterrae</taxon>
    </lineage>
</organism>
<dbReference type="EMBL" id="JAECZC010000004">
    <property type="protein sequence ID" value="MBH8561343.1"/>
    <property type="molecule type" value="Genomic_DNA"/>
</dbReference>
<dbReference type="RefSeq" id="WP_214662415.1">
    <property type="nucleotide sequence ID" value="NZ_JAECZC010000004.1"/>
</dbReference>
<dbReference type="AlphaFoldDB" id="A0A8J7HKM8"/>
<comment type="caution">
    <text evidence="2">The sequence shown here is derived from an EMBL/GenBank/DDBJ whole genome shotgun (WGS) entry which is preliminary data.</text>
</comment>
<feature type="region of interest" description="Disordered" evidence="1">
    <location>
        <begin position="1"/>
        <end position="52"/>
    </location>
</feature>
<keyword evidence="3" id="KW-1185">Reference proteome</keyword>
<evidence type="ECO:0000256" key="1">
    <source>
        <dbReference type="SAM" id="MobiDB-lite"/>
    </source>
</evidence>
<sequence>MSNQKKPAPERPPWAGLPTAKGSGVKPQDRTASPRRGLPHRVADAPTSLPLR</sequence>
<dbReference type="Proteomes" id="UP000632766">
    <property type="component" value="Unassembled WGS sequence"/>
</dbReference>